<keyword evidence="2" id="KW-0808">Transferase</keyword>
<dbReference type="InterPro" id="IPR016181">
    <property type="entry name" value="Acyl_CoA_acyltransferase"/>
</dbReference>
<dbReference type="InterPro" id="IPR000182">
    <property type="entry name" value="GNAT_dom"/>
</dbReference>
<evidence type="ECO:0000313" key="2">
    <source>
        <dbReference type="EMBL" id="GAC41338.1"/>
    </source>
</evidence>
<organism evidence="2 3">
    <name type="scientific">Paenibacillus popilliae ATCC 14706</name>
    <dbReference type="NCBI Taxonomy" id="1212764"/>
    <lineage>
        <taxon>Bacteria</taxon>
        <taxon>Bacillati</taxon>
        <taxon>Bacillota</taxon>
        <taxon>Bacilli</taxon>
        <taxon>Bacillales</taxon>
        <taxon>Paenibacillaceae</taxon>
        <taxon>Paenibacillus</taxon>
    </lineage>
</organism>
<dbReference type="Gene3D" id="3.40.630.30">
    <property type="match status" value="1"/>
</dbReference>
<proteinExistence type="predicted"/>
<dbReference type="Proteomes" id="UP000029453">
    <property type="component" value="Unassembled WGS sequence"/>
</dbReference>
<dbReference type="CDD" id="cd04301">
    <property type="entry name" value="NAT_SF"/>
    <property type="match status" value="1"/>
</dbReference>
<dbReference type="Pfam" id="PF00583">
    <property type="entry name" value="Acetyltransf_1"/>
    <property type="match status" value="1"/>
</dbReference>
<dbReference type="AlphaFoldDB" id="M9M2G4"/>
<comment type="caution">
    <text evidence="2">The sequence shown here is derived from an EMBL/GenBank/DDBJ whole genome shotgun (WGS) entry which is preliminary data.</text>
</comment>
<evidence type="ECO:0000259" key="1">
    <source>
        <dbReference type="PROSITE" id="PS51186"/>
    </source>
</evidence>
<dbReference type="OrthoDB" id="9794566at2"/>
<dbReference type="RefSeq" id="WP_006284646.1">
    <property type="nucleotide sequence ID" value="NZ_BALG01000027.1"/>
</dbReference>
<protein>
    <submittedName>
        <fullName evidence="2">Acetyltransferase</fullName>
    </submittedName>
</protein>
<dbReference type="SUPFAM" id="SSF55729">
    <property type="entry name" value="Acyl-CoA N-acyltransferases (Nat)"/>
    <property type="match status" value="1"/>
</dbReference>
<name>M9M2G4_PAEPP</name>
<dbReference type="PROSITE" id="PS51186">
    <property type="entry name" value="GNAT"/>
    <property type="match status" value="1"/>
</dbReference>
<dbReference type="EMBL" id="BALG01000027">
    <property type="protein sequence ID" value="GAC41338.1"/>
    <property type="molecule type" value="Genomic_DNA"/>
</dbReference>
<accession>M9M2G4</accession>
<sequence>MNSDSSGILFEMNDYFSCQISEWDSKYFGVACARVELYRDLEQNIQNQLLKWIKPFGFVTLLNGKGNVCNTHWLHTQTTAVLTDVRVQLHLDLAKQICPAGSEIYNVCNNVEHNHDVVNIASNAFIYSRFINDKNITTTQAKGVYTNWVENAFNKRDKFFCIAYNEGIAAGFILFSIKNQHELIIELVGLDTTMQGMGVGSKLMHSVLHYAKVHHIDSVQVATQVENVSAINYYMKNGFKGTDIKYIYHFWNK</sequence>
<dbReference type="GO" id="GO:0016747">
    <property type="term" value="F:acyltransferase activity, transferring groups other than amino-acyl groups"/>
    <property type="evidence" value="ECO:0007669"/>
    <property type="project" value="InterPro"/>
</dbReference>
<gene>
    <name evidence="2" type="ORF">PPOP_0688</name>
</gene>
<feature type="domain" description="N-acetyltransferase" evidence="1">
    <location>
        <begin position="104"/>
        <end position="253"/>
    </location>
</feature>
<keyword evidence="3" id="KW-1185">Reference proteome</keyword>
<evidence type="ECO:0000313" key="3">
    <source>
        <dbReference type="Proteomes" id="UP000029453"/>
    </source>
</evidence>
<reference evidence="2 3" key="1">
    <citation type="submission" date="2012-10" db="EMBL/GenBank/DDBJ databases">
        <title>Draft Genome Sequence of Paenibacillus popilliae ATCC 14706T.</title>
        <authorList>
            <person name="Iiyama K."/>
            <person name="Mori K."/>
            <person name="Mon H."/>
            <person name="Chieda Y."/>
            <person name="Lee J.M."/>
            <person name="Kusakabe T."/>
            <person name="Tashiro K."/>
            <person name="Asano S."/>
            <person name="Yasunaga-Aoki C."/>
            <person name="Shimizu S."/>
        </authorList>
    </citation>
    <scope>NUCLEOTIDE SEQUENCE [LARGE SCALE GENOMIC DNA]</scope>
    <source>
        <strain evidence="2 3">ATCC 14706</strain>
    </source>
</reference>